<dbReference type="eggNOG" id="COG5504">
    <property type="taxonomic scope" value="Bacteria"/>
</dbReference>
<dbReference type="InterPro" id="IPR018728">
    <property type="entry name" value="DUF2268"/>
</dbReference>
<evidence type="ECO:0000313" key="2">
    <source>
        <dbReference type="EMBL" id="EPY07326.1"/>
    </source>
</evidence>
<proteinExistence type="predicted"/>
<name>S9TYL7_PAEAL</name>
<comment type="caution">
    <text evidence="2">The sequence shown here is derived from an EMBL/GenBank/DDBJ whole genome shotgun (WGS) entry which is preliminary data.</text>
</comment>
<dbReference type="Proteomes" id="UP000015344">
    <property type="component" value="Unassembled WGS sequence"/>
</dbReference>
<accession>S9TYL7</accession>
<sequence>MQVNLMNIHMEDTLRQYEALLTMPNEQRNDYFRHTMMKPFRSMWETIHVPITAQQPNGYDVVMATQMMGLLPLQHQEGIKKAGKRLQDIRILELAKETLLGCIHRIDSAGLAVKAEELIFGAYLADPDKLSSYQGYTGFGGIPGYIIIILDPNSYNIPRLPALIVHEFHHNVRFSYFDWNHGNVTLGDYIIIEGLADSFATEMYGEELLGPWVANIQGKELDHCLEVIRGALDTKGFAEVSSYMFGDEAAAREGYPAVGLPAGAGYAVGYHVVQFFLKRNHVSIYEATLLSTETIIQGSGMV</sequence>
<organism evidence="2 3">
    <name type="scientific">Paenibacillus alvei TS-15</name>
    <dbReference type="NCBI Taxonomy" id="1117108"/>
    <lineage>
        <taxon>Bacteria</taxon>
        <taxon>Bacillati</taxon>
        <taxon>Bacillota</taxon>
        <taxon>Bacilli</taxon>
        <taxon>Bacillales</taxon>
        <taxon>Paenibacillaceae</taxon>
        <taxon>Paenibacillus</taxon>
    </lineage>
</organism>
<evidence type="ECO:0000259" key="1">
    <source>
        <dbReference type="Pfam" id="PF10026"/>
    </source>
</evidence>
<dbReference type="Pfam" id="PF10026">
    <property type="entry name" value="DUF2268"/>
    <property type="match status" value="1"/>
</dbReference>
<reference evidence="2 3" key="1">
    <citation type="submission" date="2013-05" db="EMBL/GenBank/DDBJ databases">
        <authorList>
            <person name="Strain E.A."/>
            <person name="Brown E."/>
            <person name="Allard M.W."/>
            <person name="Luo Y.L."/>
        </authorList>
    </citation>
    <scope>NUCLEOTIDE SEQUENCE [LARGE SCALE GENOMIC DNA]</scope>
    <source>
        <strain evidence="2 3">TS-15</strain>
    </source>
</reference>
<evidence type="ECO:0000313" key="3">
    <source>
        <dbReference type="Proteomes" id="UP000015344"/>
    </source>
</evidence>
<gene>
    <name evidence="2" type="ORF">PAALTS15_11039</name>
</gene>
<dbReference type="PATRIC" id="fig|1117108.3.peg.2292"/>
<dbReference type="EMBL" id="ATMT01000044">
    <property type="protein sequence ID" value="EPY07326.1"/>
    <property type="molecule type" value="Genomic_DNA"/>
</dbReference>
<dbReference type="AlphaFoldDB" id="S9TYL7"/>
<protein>
    <recommendedName>
        <fullName evidence="1">DUF2268 domain-containing protein</fullName>
    </recommendedName>
</protein>
<feature type="domain" description="DUF2268" evidence="1">
    <location>
        <begin position="96"/>
        <end position="297"/>
    </location>
</feature>